<proteinExistence type="predicted"/>
<evidence type="ECO:0000313" key="1">
    <source>
        <dbReference type="EMBL" id="TGY79921.1"/>
    </source>
</evidence>
<sequence>MLAVIASGCESEGNLTDGPHSVRGMRLCLSACDMPTRGSTGKEYGRRGGSADENHISADDLWVGAFDKDGVLIDIIYDNSHDTGLLLEPDADDSADGTIRDISAEFDAASYKDGVVRVVALANWSRFLPDGVSFGAITDIKGLSEMCFEFSPEKLASADKEGITDYYPLPMYGERVFNLLDAGVSDELQIGLERRMAKIEIIDNTDSGILSASLACYLGSGSVMPSGNFSEEGKDVKPEDEESRHSLCFNKSVITVDEVDRTCYYLYVPEMILGESVDDERRRITLTMCDGEGGDSGVTKDIYIAHHDETGLPTESTEDVWKRLKGNHIYRFVVKGDVAVEPEIEIQSTLRVIWYGTYNGRFYNNTATLFTYAFSQEESLVKPTKGNTSQMDFDYPLKEGLKIYCRYFDISLEGEVMERREKYHNLWYAIALHNLGTNNEGSRRFIDDYKHQLCEDVIKLENVEEKEKGKTITRTYCWLNSVSIVYLKYPFIDTFDPNCRYRIYWYDLGEQFRVVLGDDVENGEVVYDERRRYWHMDFKLTRGDLTKISYKIENGDREMVMSVSPEGSFEIDDVTTEMIDGVEYNVFYVN</sequence>
<organism evidence="1 2">
    <name type="scientific">Lepagella muris</name>
    <dbReference type="NCBI Taxonomy" id="3032870"/>
    <lineage>
        <taxon>Bacteria</taxon>
        <taxon>Pseudomonadati</taxon>
        <taxon>Bacteroidota</taxon>
        <taxon>Bacteroidia</taxon>
        <taxon>Bacteroidales</taxon>
        <taxon>Muribaculaceae</taxon>
        <taxon>Lepagella</taxon>
    </lineage>
</organism>
<dbReference type="Proteomes" id="UP000306319">
    <property type="component" value="Unassembled WGS sequence"/>
</dbReference>
<protein>
    <submittedName>
        <fullName evidence="1">Uncharacterized protein</fullName>
    </submittedName>
</protein>
<dbReference type="EMBL" id="SRYB01000004">
    <property type="protein sequence ID" value="TGY79921.1"/>
    <property type="molecule type" value="Genomic_DNA"/>
</dbReference>
<comment type="caution">
    <text evidence="1">The sequence shown here is derived from an EMBL/GenBank/DDBJ whole genome shotgun (WGS) entry which is preliminary data.</text>
</comment>
<name>A0AC61RMW3_9BACT</name>
<reference evidence="1" key="1">
    <citation type="submission" date="2019-04" db="EMBL/GenBank/DDBJ databases">
        <title>Microbes associate with the intestines of laboratory mice.</title>
        <authorList>
            <person name="Navarre W."/>
            <person name="Wong E."/>
            <person name="Huang K."/>
            <person name="Tropini C."/>
            <person name="Ng K."/>
            <person name="Yu B."/>
        </authorList>
    </citation>
    <scope>NUCLEOTIDE SEQUENCE</scope>
    <source>
        <strain evidence="1">NM04_E33</strain>
    </source>
</reference>
<evidence type="ECO:0000313" key="2">
    <source>
        <dbReference type="Proteomes" id="UP000306319"/>
    </source>
</evidence>
<keyword evidence="2" id="KW-1185">Reference proteome</keyword>
<accession>A0AC61RMW3</accession>
<gene>
    <name evidence="1" type="ORF">E5331_03800</name>
</gene>